<comment type="caution">
    <text evidence="4">The sequence shown here is derived from an EMBL/GenBank/DDBJ whole genome shotgun (WGS) entry which is preliminary data.</text>
</comment>
<name>A0A6N9HLI9_9BURK</name>
<gene>
    <name evidence="4" type="ORF">GTP41_17145</name>
</gene>
<feature type="signal peptide" evidence="1">
    <location>
        <begin position="1"/>
        <end position="24"/>
    </location>
</feature>
<evidence type="ECO:0000259" key="3">
    <source>
        <dbReference type="Pfam" id="PF20419"/>
    </source>
</evidence>
<feature type="domain" description="DUF11" evidence="2">
    <location>
        <begin position="312"/>
        <end position="429"/>
    </location>
</feature>
<evidence type="ECO:0000259" key="2">
    <source>
        <dbReference type="Pfam" id="PF01345"/>
    </source>
</evidence>
<organism evidence="4 5">
    <name type="scientific">Pseudoduganella guangdongensis</name>
    <dbReference type="NCBI Taxonomy" id="2692179"/>
    <lineage>
        <taxon>Bacteria</taxon>
        <taxon>Pseudomonadati</taxon>
        <taxon>Pseudomonadota</taxon>
        <taxon>Betaproteobacteria</taxon>
        <taxon>Burkholderiales</taxon>
        <taxon>Oxalobacteraceae</taxon>
        <taxon>Telluria group</taxon>
        <taxon>Pseudoduganella</taxon>
    </lineage>
</organism>
<protein>
    <submittedName>
        <fullName evidence="4">Uncharacterized protein</fullName>
    </submittedName>
</protein>
<dbReference type="AlphaFoldDB" id="A0A6N9HLI9"/>
<evidence type="ECO:0000313" key="5">
    <source>
        <dbReference type="Proteomes" id="UP000448575"/>
    </source>
</evidence>
<dbReference type="EMBL" id="WWCJ01000011">
    <property type="protein sequence ID" value="MYN03822.1"/>
    <property type="molecule type" value="Genomic_DNA"/>
</dbReference>
<dbReference type="InterPro" id="IPR001434">
    <property type="entry name" value="OmcB-like_DUF11"/>
</dbReference>
<dbReference type="Proteomes" id="UP000448575">
    <property type="component" value="Unassembled WGS sequence"/>
</dbReference>
<sequence>MSALWSRYRWLTLAMLLLAMPAHADTTIALFKSFAGNVNFVGLQKTLRKASNTTNACSIYAANETTEATLSGIPASAKILSAQLYWAASGTTTDYAVTFDGKAVTAPASRQYKSATVGYDFFSGAYDVTAEVTAKRNAKYSFSGLTIANSSKWCDVQGVVGGWAMIVVYSLPTETFRVLNIYEGFQYIQYSSVTLSLSNFEIPPLTTQTGRVAHITWEGDATLSSTPSGEFLTFNGYSMSNSVNPSGNQFNSASTIAGTDTASYGIDYDSYTVSSPVIQAGQTSATTVYRSEQDLVLLSAEVIAVPNTPVTDLGITIARDQAPTLGQTMLYTVNVTNYGPAAEPGTIQVVDNLPSQVSLVYAGGDGWSCVQAGQKVTCNYNIPLDVGASAPALLLTVMVNSVTSSLSNTVTVSGSEFDNQMANNTATDTAAVEVAPYVFTRSVCTKGVAFGTAGQCQFIDWKSVIAGDDVAVYITLLNGSGVPTAPSATLPTALSMRFGMSCHNPVKGTTEQASFPDLASLLPKCAENSATPSGAQWSAYRILTVAANQASISVPLTFNYFDVGRVKLFMQDSSGKTGASGPVVMRPYMLEMDVYKTGANGTRINNPGATVATGAKFVAAGEPFTISVGVRTRDKVPGTKYFAKNFGNEILPRSIYFNPNPSDGLSFADMVARPELEGSLNPFALGLSSGTFNYPEVGIITTKATLAGNDYLGSGGVDPVTTNIGRFVPDHFNTVLEPPDALGPILPCPADLPCSAVSGLVYSALPFSTTVTAHDVDGNLLKNYRGVFSKALYLCGALNQTLAAPSGGVCPALAFGANPPADGLRRDKKAATVKDSGDLDFDNDEGRLSLMLDYKMSNPYSMTGAAGAGRQTPALVYVRATDADGVSSLYGYNAARELVEGEVIVANARLQLPNVFGSELQFLPVTARVQYWNGTRWATSSGDSMADVLNPALLRFTNCKKNLVSGSACKSVLGATSNALRSVSGGLARFLLRAPGAGSHGTADYYIDPASGPEWLPSTPGRATFGIYRNTPVTYIRELY</sequence>
<dbReference type="Pfam" id="PF01345">
    <property type="entry name" value="DUF11"/>
    <property type="match status" value="1"/>
</dbReference>
<dbReference type="InterPro" id="IPR046524">
    <property type="entry name" value="DUF6701"/>
</dbReference>
<keyword evidence="1" id="KW-0732">Signal</keyword>
<accession>A0A6N9HLI9</accession>
<dbReference type="Pfam" id="PF20419">
    <property type="entry name" value="DUF6701"/>
    <property type="match status" value="1"/>
</dbReference>
<reference evidence="4 5" key="1">
    <citation type="submission" date="2019-12" db="EMBL/GenBank/DDBJ databases">
        <title>Novel species isolated from a subtropical stream in China.</title>
        <authorList>
            <person name="Lu H."/>
        </authorList>
    </citation>
    <scope>NUCLEOTIDE SEQUENCE [LARGE SCALE GENOMIC DNA]</scope>
    <source>
        <strain evidence="4 5">DS3</strain>
    </source>
</reference>
<evidence type="ECO:0000256" key="1">
    <source>
        <dbReference type="SAM" id="SignalP"/>
    </source>
</evidence>
<feature type="domain" description="DUF6701" evidence="3">
    <location>
        <begin position="543"/>
        <end position="1038"/>
    </location>
</feature>
<proteinExistence type="predicted"/>
<dbReference type="RefSeq" id="WP_161026782.1">
    <property type="nucleotide sequence ID" value="NZ_WWCJ01000011.1"/>
</dbReference>
<evidence type="ECO:0000313" key="4">
    <source>
        <dbReference type="EMBL" id="MYN03822.1"/>
    </source>
</evidence>
<feature type="chain" id="PRO_5026735268" evidence="1">
    <location>
        <begin position="25"/>
        <end position="1040"/>
    </location>
</feature>
<keyword evidence="5" id="KW-1185">Reference proteome</keyword>